<keyword evidence="2" id="KW-0812">Transmembrane</keyword>
<comment type="caution">
    <text evidence="3">The sequence shown here is derived from an EMBL/GenBank/DDBJ whole genome shotgun (WGS) entry which is preliminary data.</text>
</comment>
<sequence>MLDTLISFFFIGILPAILGWVYAWLAWSGRYRRWVRTSAIAGIPPMFSWHKRNYWPFLSAAIGTGWMLMWAFSAVDYLYPDQDVLAETLLMVGVGIILVLGSWWPEAWRPQWHKDWVARGGDRNRTGTPLFSDEELIDRGKLPHGAAEKIQRQQERAARKKRR</sequence>
<evidence type="ECO:0008006" key="5">
    <source>
        <dbReference type="Google" id="ProtNLM"/>
    </source>
</evidence>
<dbReference type="RefSeq" id="WP_189349602.1">
    <property type="nucleotide sequence ID" value="NZ_BMXK01000006.1"/>
</dbReference>
<keyword evidence="2" id="KW-0472">Membrane</keyword>
<evidence type="ECO:0000256" key="2">
    <source>
        <dbReference type="SAM" id="Phobius"/>
    </source>
</evidence>
<name>A0ABQ3GGZ3_9MICC</name>
<feature type="transmembrane region" description="Helical" evidence="2">
    <location>
        <begin position="6"/>
        <end position="27"/>
    </location>
</feature>
<feature type="transmembrane region" description="Helical" evidence="2">
    <location>
        <begin position="84"/>
        <end position="104"/>
    </location>
</feature>
<dbReference type="Proteomes" id="UP000642819">
    <property type="component" value="Unassembled WGS sequence"/>
</dbReference>
<dbReference type="EMBL" id="BMXK01000006">
    <property type="protein sequence ID" value="GHD06133.1"/>
    <property type="molecule type" value="Genomic_DNA"/>
</dbReference>
<evidence type="ECO:0000313" key="3">
    <source>
        <dbReference type="EMBL" id="GHD06133.1"/>
    </source>
</evidence>
<organism evidence="3 4">
    <name type="scientific">Zhihengliuella salsuginis</name>
    <dbReference type="NCBI Taxonomy" id="578222"/>
    <lineage>
        <taxon>Bacteria</taxon>
        <taxon>Bacillati</taxon>
        <taxon>Actinomycetota</taxon>
        <taxon>Actinomycetes</taxon>
        <taxon>Micrococcales</taxon>
        <taxon>Micrococcaceae</taxon>
        <taxon>Zhihengliuella</taxon>
    </lineage>
</organism>
<accession>A0ABQ3GGZ3</accession>
<keyword evidence="2" id="KW-1133">Transmembrane helix</keyword>
<protein>
    <recommendedName>
        <fullName evidence="5">SdpI/YhfL protein family protein</fullName>
    </recommendedName>
</protein>
<feature type="transmembrane region" description="Helical" evidence="2">
    <location>
        <begin position="54"/>
        <end position="72"/>
    </location>
</feature>
<proteinExistence type="predicted"/>
<reference evidence="4" key="1">
    <citation type="journal article" date="2019" name="Int. J. Syst. Evol. Microbiol.">
        <title>The Global Catalogue of Microorganisms (GCM) 10K type strain sequencing project: providing services to taxonomists for standard genome sequencing and annotation.</title>
        <authorList>
            <consortium name="The Broad Institute Genomics Platform"/>
            <consortium name="The Broad Institute Genome Sequencing Center for Infectious Disease"/>
            <person name="Wu L."/>
            <person name="Ma J."/>
        </authorList>
    </citation>
    <scope>NUCLEOTIDE SEQUENCE [LARGE SCALE GENOMIC DNA]</scope>
    <source>
        <strain evidence="4">KCTC 19466</strain>
    </source>
</reference>
<keyword evidence="4" id="KW-1185">Reference proteome</keyword>
<evidence type="ECO:0000256" key="1">
    <source>
        <dbReference type="SAM" id="MobiDB-lite"/>
    </source>
</evidence>
<feature type="region of interest" description="Disordered" evidence="1">
    <location>
        <begin position="126"/>
        <end position="163"/>
    </location>
</feature>
<evidence type="ECO:0000313" key="4">
    <source>
        <dbReference type="Proteomes" id="UP000642819"/>
    </source>
</evidence>
<feature type="compositionally biased region" description="Basic and acidic residues" evidence="1">
    <location>
        <begin position="137"/>
        <end position="157"/>
    </location>
</feature>
<gene>
    <name evidence="3" type="ORF">GCM10008096_15740</name>
</gene>